<comment type="caution">
    <text evidence="7">The sequence shown here is derived from an EMBL/GenBank/DDBJ whole genome shotgun (WGS) entry which is preliminary data.</text>
</comment>
<feature type="transmembrane region" description="Helical" evidence="6">
    <location>
        <begin position="126"/>
        <end position="147"/>
    </location>
</feature>
<feature type="transmembrane region" description="Helical" evidence="6">
    <location>
        <begin position="205"/>
        <end position="226"/>
    </location>
</feature>
<accession>A0A3D8WW59</accession>
<sequence length="359" mass="37318">MMLLYVAFIIALFFAMNIGASGAAAAMGVSYGSGAIKKRRVALFICAVGIVLGAIIGGGEVVKTISSGIIPEKLLSVELVIIILAAATLSLFFANLIGIPLSTSEVTVGSVVGVGVAYQSLYVEKLLVVMSFWIIVPLVSFVIAFLIGKVIKRRAHKKEAEGKWKRVLTILVIATGFFEAFSAGMNNVANAVGPLVGAGLMDATTGVISGGLAVALGALLLGGRVIETNGKKITRYSVGEGCIISGTGASLVTAASLFGLPVPLTQVTTSSIIGIGAAKTGFTKEQREVVIQMLKVWVVSPVFSLVISYVLVKLVLESDLYSFVVLASGCVATAGVLSLARTTRRKRASLQSEKEKMTA</sequence>
<keyword evidence="5 6" id="KW-0472">Membrane</keyword>
<evidence type="ECO:0000256" key="1">
    <source>
        <dbReference type="ARBA" id="ARBA00004141"/>
    </source>
</evidence>
<evidence type="ECO:0000313" key="8">
    <source>
        <dbReference type="Proteomes" id="UP000256519"/>
    </source>
</evidence>
<keyword evidence="4 6" id="KW-1133">Transmembrane helix</keyword>
<dbReference type="PANTHER" id="PTHR11101:SF80">
    <property type="entry name" value="PHOSPHATE TRANSPORTER"/>
    <property type="match status" value="1"/>
</dbReference>
<dbReference type="GO" id="GO:0005315">
    <property type="term" value="F:phosphate transmembrane transporter activity"/>
    <property type="evidence" value="ECO:0007669"/>
    <property type="project" value="InterPro"/>
</dbReference>
<dbReference type="GO" id="GO:0035435">
    <property type="term" value="P:phosphate ion transmembrane transport"/>
    <property type="evidence" value="ECO:0007669"/>
    <property type="project" value="TreeGrafter"/>
</dbReference>
<feature type="transmembrane region" description="Helical" evidence="6">
    <location>
        <begin position="320"/>
        <end position="340"/>
    </location>
</feature>
<gene>
    <name evidence="7" type="ORF">C3744_24095</name>
</gene>
<keyword evidence="3 6" id="KW-0812">Transmembrane</keyword>
<evidence type="ECO:0000256" key="2">
    <source>
        <dbReference type="ARBA" id="ARBA00022448"/>
    </source>
</evidence>
<proteinExistence type="predicted"/>
<dbReference type="InterPro" id="IPR001204">
    <property type="entry name" value="Phos_transporter"/>
</dbReference>
<evidence type="ECO:0000256" key="6">
    <source>
        <dbReference type="SAM" id="Phobius"/>
    </source>
</evidence>
<evidence type="ECO:0000256" key="4">
    <source>
        <dbReference type="ARBA" id="ARBA00022989"/>
    </source>
</evidence>
<dbReference type="AlphaFoldDB" id="A0A3D8WW59"/>
<dbReference type="GO" id="GO:0016020">
    <property type="term" value="C:membrane"/>
    <property type="evidence" value="ECO:0007669"/>
    <property type="project" value="UniProtKB-SubCell"/>
</dbReference>
<name>A0A3D8WW59_PRIMG</name>
<dbReference type="EMBL" id="PQWM01000035">
    <property type="protein sequence ID" value="RDZ09742.1"/>
    <property type="molecule type" value="Genomic_DNA"/>
</dbReference>
<reference evidence="7 8" key="1">
    <citation type="journal article" date="2018" name="Appl. Environ. Microbiol.">
        <title>Antimicrobial susceptibility testing and tentative epidemiological cut-off values of five Bacillus species relevant for use as animal feed additives or for plant protection.</title>
        <authorList>
            <person name="Agerso Y."/>
            <person name="Stuer-Lauridsen B."/>
            <person name="Bjerre K."/>
            <person name="Jensen M.G."/>
            <person name="Johansen E."/>
            <person name="Bennedsen M."/>
            <person name="Brockmann E."/>
            <person name="Nielsen B."/>
        </authorList>
    </citation>
    <scope>NUCLEOTIDE SEQUENCE [LARGE SCALE GENOMIC DNA]</scope>
    <source>
        <strain evidence="7 8">CHCC20162</strain>
    </source>
</reference>
<feature type="transmembrane region" description="Helical" evidence="6">
    <location>
        <begin position="74"/>
        <end position="97"/>
    </location>
</feature>
<protein>
    <submittedName>
        <fullName evidence="7">Anion permease</fullName>
    </submittedName>
</protein>
<dbReference type="Proteomes" id="UP000256519">
    <property type="component" value="Unassembled WGS sequence"/>
</dbReference>
<keyword evidence="2" id="KW-0813">Transport</keyword>
<evidence type="ECO:0000313" key="7">
    <source>
        <dbReference type="EMBL" id="RDZ09742.1"/>
    </source>
</evidence>
<feature type="transmembrane region" description="Helical" evidence="6">
    <location>
        <begin position="167"/>
        <end position="185"/>
    </location>
</feature>
<comment type="subcellular location">
    <subcellularLocation>
        <location evidence="1">Membrane</location>
        <topology evidence="1">Multi-pass membrane protein</topology>
    </subcellularLocation>
</comment>
<dbReference type="RefSeq" id="WP_116077519.1">
    <property type="nucleotide sequence ID" value="NZ_CP187630.1"/>
</dbReference>
<evidence type="ECO:0000256" key="3">
    <source>
        <dbReference type="ARBA" id="ARBA00022692"/>
    </source>
</evidence>
<organism evidence="7 8">
    <name type="scientific">Priestia megaterium</name>
    <name type="common">Bacillus megaterium</name>
    <dbReference type="NCBI Taxonomy" id="1404"/>
    <lineage>
        <taxon>Bacteria</taxon>
        <taxon>Bacillati</taxon>
        <taxon>Bacillota</taxon>
        <taxon>Bacilli</taxon>
        <taxon>Bacillales</taxon>
        <taxon>Bacillaceae</taxon>
        <taxon>Priestia</taxon>
    </lineage>
</organism>
<dbReference type="PANTHER" id="PTHR11101">
    <property type="entry name" value="PHOSPHATE TRANSPORTER"/>
    <property type="match status" value="1"/>
</dbReference>
<dbReference type="Pfam" id="PF01384">
    <property type="entry name" value="PHO4"/>
    <property type="match status" value="1"/>
</dbReference>
<feature type="transmembrane region" description="Helical" evidence="6">
    <location>
        <begin position="41"/>
        <end position="62"/>
    </location>
</feature>
<feature type="transmembrane region" description="Helical" evidence="6">
    <location>
        <begin position="294"/>
        <end position="314"/>
    </location>
</feature>
<evidence type="ECO:0000256" key="5">
    <source>
        <dbReference type="ARBA" id="ARBA00023136"/>
    </source>
</evidence>